<dbReference type="InterPro" id="IPR005624">
    <property type="entry name" value="PduO/GlcC-like"/>
</dbReference>
<dbReference type="Gene3D" id="3.30.450.150">
    <property type="entry name" value="Haem-degrading domain"/>
    <property type="match status" value="1"/>
</dbReference>
<keyword evidence="2" id="KW-1185">Reference proteome</keyword>
<name>A0ABY8DKR1_9HYPH</name>
<organism evidence="1 2">
    <name type="scientific">Sinorhizobium garamanticum</name>
    <dbReference type="NCBI Taxonomy" id="680247"/>
    <lineage>
        <taxon>Bacteria</taxon>
        <taxon>Pseudomonadati</taxon>
        <taxon>Pseudomonadota</taxon>
        <taxon>Alphaproteobacteria</taxon>
        <taxon>Hyphomicrobiales</taxon>
        <taxon>Rhizobiaceae</taxon>
        <taxon>Sinorhizobium/Ensifer group</taxon>
        <taxon>Sinorhizobium</taxon>
    </lineage>
</organism>
<evidence type="ECO:0000313" key="2">
    <source>
        <dbReference type="Proteomes" id="UP001229355"/>
    </source>
</evidence>
<reference evidence="1 2" key="1">
    <citation type="submission" date="2023-03" db="EMBL/GenBank/DDBJ databases">
        <authorList>
            <person name="Kaur S."/>
            <person name="Espinosa-Saiz D."/>
            <person name="Velazquez E."/>
            <person name="Menendez E."/>
            <person name="diCenzo G.C."/>
        </authorList>
    </citation>
    <scope>NUCLEOTIDE SEQUENCE [LARGE SCALE GENOMIC DNA]</scope>
    <source>
        <strain evidence="1 2">LMG 24692</strain>
        <plasmid evidence="1 2">unnamed</plasmid>
    </source>
</reference>
<dbReference type="EMBL" id="CP120375">
    <property type="protein sequence ID" value="WEX91499.1"/>
    <property type="molecule type" value="Genomic_DNA"/>
</dbReference>
<gene>
    <name evidence="1" type="ORF">PZN02_006305</name>
</gene>
<dbReference type="InterPro" id="IPR038084">
    <property type="entry name" value="PduO/GlcC-like_sf"/>
</dbReference>
<dbReference type="Pfam" id="PF03928">
    <property type="entry name" value="HbpS-like"/>
    <property type="match status" value="1"/>
</dbReference>
<accession>A0ABY8DKR1</accession>
<dbReference type="RefSeq" id="WP_280663462.1">
    <property type="nucleotide sequence ID" value="NZ_CP120375.1"/>
</dbReference>
<keyword evidence="1" id="KW-0614">Plasmid</keyword>
<proteinExistence type="predicted"/>
<geneLocation type="plasmid" evidence="1 2">
    <name>unnamed</name>
</geneLocation>
<sequence length="108" mass="11828">MQELRQPQCIVIVDASGVTLGQLRMRGARFLSLASAEAKARTAQDPKGTLKQLMNERQEIYAQAQLRIDPSNRNPNKSACLNKHHAKLCVAVPEPTPIPPTSTPAVLM</sequence>
<dbReference type="SUPFAM" id="SSF143744">
    <property type="entry name" value="GlcG-like"/>
    <property type="match status" value="1"/>
</dbReference>
<evidence type="ECO:0000313" key="1">
    <source>
        <dbReference type="EMBL" id="WEX91499.1"/>
    </source>
</evidence>
<dbReference type="Proteomes" id="UP001229355">
    <property type="component" value="Plasmid unnamed"/>
</dbReference>
<protein>
    <submittedName>
        <fullName evidence="1">Heme-binding protein</fullName>
    </submittedName>
</protein>